<keyword evidence="2" id="KW-0804">Transcription</keyword>
<feature type="domain" description="HTH araC/xylS-type" evidence="3">
    <location>
        <begin position="192"/>
        <end position="290"/>
    </location>
</feature>
<dbReference type="KEGG" id="rfs:C1I64_06045"/>
<sequence>MTAAPGTARQHLAAAADLARRHLEHPERAAALNLRLHRVTAPTSLVYTRFPPTLSLVLSGRKRSIVGDSDEQWGAGRFLITPVDLPVIAAVVETGEQGDFVSANWHLDPVLVAEVAGLVAHRPTAAIPERIGTITPELADALHRLFRLLDAPEEIPVLGPAVSRELVLRLLQSDQAPRLLSASSAVRSAAVTRAVDAMTGALAHGWTLDALAAEASTSVPTLTRRFRELTGMSPLGYLRRLRLGEARRLLLVRGETAAGAAAAVGYASASHFGRDYRRAYETTPAADAALHPGRLVQVD</sequence>
<evidence type="ECO:0000313" key="4">
    <source>
        <dbReference type="EMBL" id="AZZ51650.1"/>
    </source>
</evidence>
<gene>
    <name evidence="4" type="ORF">C1I64_06045</name>
</gene>
<dbReference type="GO" id="GO:0003700">
    <property type="term" value="F:DNA-binding transcription factor activity"/>
    <property type="evidence" value="ECO:0007669"/>
    <property type="project" value="InterPro"/>
</dbReference>
<dbReference type="Pfam" id="PF12833">
    <property type="entry name" value="HTH_18"/>
    <property type="match status" value="1"/>
</dbReference>
<accession>A0A3T0SZ77</accession>
<dbReference type="GO" id="GO:0043565">
    <property type="term" value="F:sequence-specific DNA binding"/>
    <property type="evidence" value="ECO:0007669"/>
    <property type="project" value="InterPro"/>
</dbReference>
<organism evidence="4 5">
    <name type="scientific">Rathayibacter festucae DSM 15932</name>
    <dbReference type="NCBI Taxonomy" id="1328866"/>
    <lineage>
        <taxon>Bacteria</taxon>
        <taxon>Bacillati</taxon>
        <taxon>Actinomycetota</taxon>
        <taxon>Actinomycetes</taxon>
        <taxon>Micrococcales</taxon>
        <taxon>Microbacteriaceae</taxon>
        <taxon>Rathayibacter</taxon>
    </lineage>
</organism>
<evidence type="ECO:0000259" key="3">
    <source>
        <dbReference type="PROSITE" id="PS01124"/>
    </source>
</evidence>
<dbReference type="PANTHER" id="PTHR43436">
    <property type="entry name" value="ARAC-FAMILY TRANSCRIPTIONAL REGULATOR"/>
    <property type="match status" value="1"/>
</dbReference>
<name>A0A3T0SZ77_9MICO</name>
<dbReference type="InterPro" id="IPR018060">
    <property type="entry name" value="HTH_AraC"/>
</dbReference>
<dbReference type="Proteomes" id="UP000285317">
    <property type="component" value="Chromosome"/>
</dbReference>
<evidence type="ECO:0000256" key="2">
    <source>
        <dbReference type="ARBA" id="ARBA00023163"/>
    </source>
</evidence>
<dbReference type="AlphaFoldDB" id="A0A3T0SZ77"/>
<dbReference type="EMBL" id="CP028137">
    <property type="protein sequence ID" value="AZZ51650.1"/>
    <property type="molecule type" value="Genomic_DNA"/>
</dbReference>
<evidence type="ECO:0000313" key="5">
    <source>
        <dbReference type="Proteomes" id="UP000285317"/>
    </source>
</evidence>
<dbReference type="RefSeq" id="WP_127886550.1">
    <property type="nucleotide sequence ID" value="NZ_CP028137.1"/>
</dbReference>
<dbReference type="SUPFAM" id="SSF46689">
    <property type="entry name" value="Homeodomain-like"/>
    <property type="match status" value="2"/>
</dbReference>
<dbReference type="Gene3D" id="1.10.10.60">
    <property type="entry name" value="Homeodomain-like"/>
    <property type="match status" value="1"/>
</dbReference>
<dbReference type="PROSITE" id="PS01124">
    <property type="entry name" value="HTH_ARAC_FAMILY_2"/>
    <property type="match status" value="1"/>
</dbReference>
<dbReference type="InterPro" id="IPR009057">
    <property type="entry name" value="Homeodomain-like_sf"/>
</dbReference>
<proteinExistence type="predicted"/>
<dbReference type="PANTHER" id="PTHR43436:SF1">
    <property type="entry name" value="TRANSCRIPTIONAL REGULATORY PROTEIN"/>
    <property type="match status" value="1"/>
</dbReference>
<reference evidence="4 5" key="1">
    <citation type="submission" date="2018-03" db="EMBL/GenBank/DDBJ databases">
        <title>Bacteriophage NCPPB3778 and a type I-E CRISPR drive the evolution of the US Biological Select Agent, Rathayibacter toxicus.</title>
        <authorList>
            <person name="Davis E.W.II."/>
            <person name="Tabima J.F."/>
            <person name="Weisberg A.J."/>
            <person name="Dantas Lopes L."/>
            <person name="Wiseman M.S."/>
            <person name="Wiseman M.S."/>
            <person name="Pupko T."/>
            <person name="Belcher M.S."/>
            <person name="Sechler A.J."/>
            <person name="Tancos M.A."/>
            <person name="Schroeder B.K."/>
            <person name="Murray T.D."/>
            <person name="Luster D.G."/>
            <person name="Schneider W.L."/>
            <person name="Rogers E."/>
            <person name="Andreote F.D."/>
            <person name="Grunwald N.J."/>
            <person name="Putnam M.L."/>
            <person name="Chang J.H."/>
        </authorList>
    </citation>
    <scope>NUCLEOTIDE SEQUENCE [LARGE SCALE GENOMIC DNA]</scope>
    <source>
        <strain evidence="4 5">DSM 15932</strain>
    </source>
</reference>
<dbReference type="InterPro" id="IPR009594">
    <property type="entry name" value="Tscrpt_reg_HTH_AraC_N"/>
</dbReference>
<dbReference type="Pfam" id="PF06719">
    <property type="entry name" value="AraC_N"/>
    <property type="match status" value="1"/>
</dbReference>
<evidence type="ECO:0000256" key="1">
    <source>
        <dbReference type="ARBA" id="ARBA00023015"/>
    </source>
</evidence>
<dbReference type="SMART" id="SM00342">
    <property type="entry name" value="HTH_ARAC"/>
    <property type="match status" value="1"/>
</dbReference>
<keyword evidence="1" id="KW-0805">Transcription regulation</keyword>
<protein>
    <submittedName>
        <fullName evidence="4">AraC family transcriptional regulator</fullName>
    </submittedName>
</protein>